<dbReference type="SUPFAM" id="SSF50156">
    <property type="entry name" value="PDZ domain-like"/>
    <property type="match status" value="1"/>
</dbReference>
<evidence type="ECO:0000313" key="5">
    <source>
        <dbReference type="EMBL" id="GGJ70612.1"/>
    </source>
</evidence>
<accession>A0ABQ2DSD2</accession>
<feature type="transmembrane region" description="Helical" evidence="3">
    <location>
        <begin position="30"/>
        <end position="51"/>
    </location>
</feature>
<dbReference type="EMBL" id="BMKX01000009">
    <property type="protein sequence ID" value="GGJ70612.1"/>
    <property type="molecule type" value="Genomic_DNA"/>
</dbReference>
<feature type="compositionally biased region" description="Polar residues" evidence="2">
    <location>
        <begin position="1"/>
        <end position="10"/>
    </location>
</feature>
<gene>
    <name evidence="5" type="ORF">GCM10007173_31820</name>
</gene>
<organism evidence="5 6">
    <name type="scientific">Glutamicibacter ardleyensis</name>
    <dbReference type="NCBI Taxonomy" id="225894"/>
    <lineage>
        <taxon>Bacteria</taxon>
        <taxon>Bacillati</taxon>
        <taxon>Actinomycetota</taxon>
        <taxon>Actinomycetes</taxon>
        <taxon>Micrococcales</taxon>
        <taxon>Micrococcaceae</taxon>
        <taxon>Glutamicibacter</taxon>
    </lineage>
</organism>
<dbReference type="InterPro" id="IPR020568">
    <property type="entry name" value="Ribosomal_Su5_D2-typ_SF"/>
</dbReference>
<name>A0ABQ2DSD2_9MICC</name>
<dbReference type="InterPro" id="IPR036034">
    <property type="entry name" value="PDZ_sf"/>
</dbReference>
<dbReference type="Gene3D" id="3.30.230.10">
    <property type="match status" value="1"/>
</dbReference>
<feature type="active site" evidence="1">
    <location>
        <position position="265"/>
    </location>
</feature>
<feature type="region of interest" description="Disordered" evidence="2">
    <location>
        <begin position="202"/>
        <end position="222"/>
    </location>
</feature>
<dbReference type="InterPro" id="IPR008269">
    <property type="entry name" value="Lon_proteolytic"/>
</dbReference>
<dbReference type="EC" id="3.4.21.53" evidence="1"/>
<sequence>MHEQEPSSTKDAAPTLGASVPSSKPVKTTIAGTLALLLVGLILFLPTNFVVRTPGPVLNTLGEYNDKELITISGEKSYQSDSILDMTTIYVQGGGQNRVSTPVILEALFNPNKDIVPEETMIPRGVTSEERGQANDSMMVSSQELSIAAAMNELGHEYKTWLEVADFSTDTNKDSLKPGDRLLAFEGKPVTSLEELKTQLDDRGDQTSTMTVQRSSGKGSTEKVDVKVSTAPGAEGTRQLGVFLSTSFDFPIDVKFGVEEVGGPSAGTMFALAIIDRLTEGSLAGDHHIAGTGEITADGEVGAIGGIAQKMVAAKADGATVFLAPADNCSDVAGRVPKGLNVVKIATLHEARQALEQIAQGTDPATLESCS</sequence>
<protein>
    <recommendedName>
        <fullName evidence="1">endopeptidase La</fullName>
        <ecNumber evidence="1">3.4.21.53</ecNumber>
    </recommendedName>
</protein>
<dbReference type="SUPFAM" id="SSF54211">
    <property type="entry name" value="Ribosomal protein S5 domain 2-like"/>
    <property type="match status" value="1"/>
</dbReference>
<comment type="similarity">
    <text evidence="1">Belongs to the peptidase S16 family.</text>
</comment>
<feature type="domain" description="Lon proteolytic" evidence="4">
    <location>
        <begin position="257"/>
        <end position="358"/>
    </location>
</feature>
<keyword evidence="1" id="KW-0645">Protease</keyword>
<comment type="caution">
    <text evidence="5">The sequence shown here is derived from an EMBL/GenBank/DDBJ whole genome shotgun (WGS) entry which is preliminary data.</text>
</comment>
<dbReference type="Proteomes" id="UP000606115">
    <property type="component" value="Unassembled WGS sequence"/>
</dbReference>
<evidence type="ECO:0000256" key="1">
    <source>
        <dbReference type="PROSITE-ProRule" id="PRU01122"/>
    </source>
</evidence>
<keyword evidence="3" id="KW-1133">Transmembrane helix</keyword>
<keyword evidence="3" id="KW-0812">Transmembrane</keyword>
<evidence type="ECO:0000313" key="6">
    <source>
        <dbReference type="Proteomes" id="UP000606115"/>
    </source>
</evidence>
<reference evidence="6" key="1">
    <citation type="journal article" date="2019" name="Int. J. Syst. Evol. Microbiol.">
        <title>The Global Catalogue of Microorganisms (GCM) 10K type strain sequencing project: providing services to taxonomists for standard genome sequencing and annotation.</title>
        <authorList>
            <consortium name="The Broad Institute Genomics Platform"/>
            <consortium name="The Broad Institute Genome Sequencing Center for Infectious Disease"/>
            <person name="Wu L."/>
            <person name="Ma J."/>
        </authorList>
    </citation>
    <scope>NUCLEOTIDE SEQUENCE [LARGE SCALE GENOMIC DNA]</scope>
    <source>
        <strain evidence="6">CGMCC 1.3685</strain>
    </source>
</reference>
<comment type="catalytic activity">
    <reaction evidence="1">
        <text>Hydrolysis of proteins in presence of ATP.</text>
        <dbReference type="EC" id="3.4.21.53"/>
    </reaction>
</comment>
<dbReference type="InterPro" id="IPR027065">
    <property type="entry name" value="Lon_Prtase"/>
</dbReference>
<evidence type="ECO:0000256" key="3">
    <source>
        <dbReference type="SAM" id="Phobius"/>
    </source>
</evidence>
<dbReference type="PROSITE" id="PS51786">
    <property type="entry name" value="LON_PROTEOLYTIC"/>
    <property type="match status" value="1"/>
</dbReference>
<proteinExistence type="inferred from homology"/>
<evidence type="ECO:0000256" key="2">
    <source>
        <dbReference type="SAM" id="MobiDB-lite"/>
    </source>
</evidence>
<feature type="compositionally biased region" description="Polar residues" evidence="2">
    <location>
        <begin position="206"/>
        <end position="219"/>
    </location>
</feature>
<feature type="region of interest" description="Disordered" evidence="2">
    <location>
        <begin position="1"/>
        <end position="25"/>
    </location>
</feature>
<keyword evidence="6" id="KW-1185">Reference proteome</keyword>
<dbReference type="GeneID" id="303305517"/>
<keyword evidence="3" id="KW-0472">Membrane</keyword>
<dbReference type="PANTHER" id="PTHR10046">
    <property type="entry name" value="ATP DEPENDENT LON PROTEASE FAMILY MEMBER"/>
    <property type="match status" value="1"/>
</dbReference>
<keyword evidence="1" id="KW-0378">Hydrolase</keyword>
<evidence type="ECO:0000259" key="4">
    <source>
        <dbReference type="PROSITE" id="PS51786"/>
    </source>
</evidence>
<keyword evidence="1" id="KW-0720">Serine protease</keyword>
<dbReference type="Pfam" id="PF05362">
    <property type="entry name" value="Lon_C"/>
    <property type="match status" value="1"/>
</dbReference>
<dbReference type="InterPro" id="IPR014721">
    <property type="entry name" value="Ribsml_uS5_D2-typ_fold_subgr"/>
</dbReference>
<feature type="active site" evidence="1">
    <location>
        <position position="310"/>
    </location>
</feature>
<dbReference type="RefSeq" id="WP_194446468.1">
    <property type="nucleotide sequence ID" value="NZ_BMKX01000009.1"/>
</dbReference>